<proteinExistence type="predicted"/>
<gene>
    <name evidence="1" type="ORF">OSB04_030311</name>
</gene>
<evidence type="ECO:0000313" key="2">
    <source>
        <dbReference type="Proteomes" id="UP001172457"/>
    </source>
</evidence>
<protein>
    <submittedName>
        <fullName evidence="1">Uncharacterized protein</fullName>
    </submittedName>
</protein>
<dbReference type="AlphaFoldDB" id="A0AA38SSM7"/>
<evidence type="ECO:0000313" key="1">
    <source>
        <dbReference type="EMBL" id="KAJ9537578.1"/>
    </source>
</evidence>
<organism evidence="1 2">
    <name type="scientific">Centaurea solstitialis</name>
    <name type="common">yellow star-thistle</name>
    <dbReference type="NCBI Taxonomy" id="347529"/>
    <lineage>
        <taxon>Eukaryota</taxon>
        <taxon>Viridiplantae</taxon>
        <taxon>Streptophyta</taxon>
        <taxon>Embryophyta</taxon>
        <taxon>Tracheophyta</taxon>
        <taxon>Spermatophyta</taxon>
        <taxon>Magnoliopsida</taxon>
        <taxon>eudicotyledons</taxon>
        <taxon>Gunneridae</taxon>
        <taxon>Pentapetalae</taxon>
        <taxon>asterids</taxon>
        <taxon>campanulids</taxon>
        <taxon>Asterales</taxon>
        <taxon>Asteraceae</taxon>
        <taxon>Carduoideae</taxon>
        <taxon>Cardueae</taxon>
        <taxon>Centaureinae</taxon>
        <taxon>Centaurea</taxon>
    </lineage>
</organism>
<dbReference type="EMBL" id="JARYMX010000008">
    <property type="protein sequence ID" value="KAJ9537578.1"/>
    <property type="molecule type" value="Genomic_DNA"/>
</dbReference>
<keyword evidence="2" id="KW-1185">Reference proteome</keyword>
<sequence>MKIVIKRRRRKVYRGGTLVRGVLEKQAEQSTDFLFLLVADELKSHITHVAHLGAVYLNTYSVEHQVLKDEKVDFMRPTLWEQNLPNDYEQIIKWSKYSLEWSKKRKLYHRFCRGFLINKGEELFSLAKNGKKYLMQPAAETLVYLNGVGSLCPHQGPNLSQDVHSWPLGAYAKSSHLFKEMAFNCHNNSFSIIGKTKSRILLPGTTYACYLVYNIIQNHPNSVLPLKMLCREKQFTQYSS</sequence>
<accession>A0AA38SSM7</accession>
<name>A0AA38SSM7_9ASTR</name>
<dbReference type="Proteomes" id="UP001172457">
    <property type="component" value="Chromosome 8"/>
</dbReference>
<comment type="caution">
    <text evidence="1">The sequence shown here is derived from an EMBL/GenBank/DDBJ whole genome shotgun (WGS) entry which is preliminary data.</text>
</comment>
<reference evidence="1" key="1">
    <citation type="submission" date="2023-03" db="EMBL/GenBank/DDBJ databases">
        <title>Chromosome-scale reference genome and RAD-based genetic map of yellow starthistle (Centaurea solstitialis) reveal putative structural variation and QTLs associated with invader traits.</title>
        <authorList>
            <person name="Reatini B."/>
            <person name="Cang F.A."/>
            <person name="Jiang Q."/>
            <person name="Mckibben M.T.W."/>
            <person name="Barker M.S."/>
            <person name="Rieseberg L.H."/>
            <person name="Dlugosch K.M."/>
        </authorList>
    </citation>
    <scope>NUCLEOTIDE SEQUENCE</scope>
    <source>
        <strain evidence="1">CAN-66</strain>
        <tissue evidence="1">Leaf</tissue>
    </source>
</reference>